<evidence type="ECO:0000313" key="15">
    <source>
        <dbReference type="EMBL" id="QTZ19637.1"/>
    </source>
</evidence>
<dbReference type="GO" id="GO:0032259">
    <property type="term" value="P:methylation"/>
    <property type="evidence" value="ECO:0007669"/>
    <property type="project" value="UniProtKB-KW"/>
</dbReference>
<dbReference type="PANTHER" id="PTHR10108:SF37">
    <property type="entry name" value="METHYLTRANSFERASE PMT6-RELATED"/>
    <property type="match status" value="1"/>
</dbReference>
<dbReference type="InterPro" id="IPR004159">
    <property type="entry name" value="Put_SAM_MeTrfase"/>
</dbReference>
<evidence type="ECO:0000256" key="13">
    <source>
        <dbReference type="ARBA" id="ARBA00060399"/>
    </source>
</evidence>
<keyword evidence="8" id="KW-1133">Transmembrane helix</keyword>
<keyword evidence="6" id="KW-0812">Transmembrane</keyword>
<dbReference type="GO" id="GO:0008168">
    <property type="term" value="F:methyltransferase activity"/>
    <property type="evidence" value="ECO:0007669"/>
    <property type="project" value="UniProtKB-UniRule"/>
</dbReference>
<keyword evidence="11" id="KW-0675">Receptor</keyword>
<dbReference type="CDD" id="cd00130">
    <property type="entry name" value="PAS"/>
    <property type="match status" value="1"/>
</dbReference>
<evidence type="ECO:0000256" key="10">
    <source>
        <dbReference type="ARBA" id="ARBA00023136"/>
    </source>
</evidence>
<keyword evidence="7 14" id="KW-0735">Signal-anchor</keyword>
<reference evidence="15" key="1">
    <citation type="submission" date="2021-04" db="EMBL/GenBank/DDBJ databases">
        <title>Transcriptome analysis for identification of genes encoding DOXP/MEP, carotenoid and bixin pathway enzymes in seeds of Bixa orellana.</title>
        <authorList>
            <person name="Moreira V.S."/>
            <person name="Soares V.L.F."/>
            <person name="de Souza V.C."/>
            <person name="Goliatt P.V.Z.C."/>
            <person name="Reboucas T.N.H."/>
            <person name="Otoni W.C."/>
            <person name="Costa M.G.C."/>
        </authorList>
    </citation>
    <scope>NUCLEOTIDE SEQUENCE</scope>
    <source>
        <strain evidence="15">C18779_g2_i9_m.194875</strain>
    </source>
</reference>
<keyword evidence="3 14" id="KW-0489">Methyltransferase</keyword>
<evidence type="ECO:0000256" key="3">
    <source>
        <dbReference type="ARBA" id="ARBA00022603"/>
    </source>
</evidence>
<dbReference type="Gene3D" id="3.30.450.20">
    <property type="entry name" value="PAS domain"/>
    <property type="match status" value="1"/>
</dbReference>
<sequence>MEWDSNSDLSGDEDEGFMLNDGGPLPFPVQNLLQTAPCGFVVTDALEPDHPIIYVNTVFEMVTGYRAEEVLGRNCRFLQCRGPFAKRRHPLVDSTVVSEIRRCLEEGIEFQGELLNFRKDGFKHGAADYIQRLGNMTTDETGDLRSAGVFQVLDVGCGVASFSAYLLPLDIQTMSFAPKDGHENQIQFALERGIGAMISALATKQLPYPSSSFEMVHCSRCRVDWHENDGILLKEVNRLLRPNGYFVYSAPPAYRKDKEYPLIWDKLVNLTTAMCWKLIARKVQTAIWIKEDNQSCLEQNAALKVIHICDAVDDTKPSWKTPLSNCMHLRSGPTVARKLPPRPERLSVYSDSLSRIGISKEEFVSDTDFWQEQVLQYWKLMNASKSEIRNVMDMNALIGGFAVALNKFPVWVMNVVPSSMQNTLSAIYDRGLIGAFHDWCEPFSTYPRTYNLLHANHLFSHYKNHGEGCQLEDIMLEMDRIIRPQGFIIIRDEDSIASRILQLAPKFLWEVESHVLDNKKKTESMLICRKKFWAIV</sequence>
<comment type="subcellular location">
    <subcellularLocation>
        <location evidence="13">Endomembrane system</location>
        <topology evidence="13">Single-pass type II membrane protein</topology>
    </subcellularLocation>
    <subcellularLocation>
        <location evidence="14">Membrane</location>
        <topology evidence="14">Single-pass type II membrane protein</topology>
    </subcellularLocation>
</comment>
<keyword evidence="5 14" id="KW-0808">Transferase</keyword>
<dbReference type="InterPro" id="IPR035965">
    <property type="entry name" value="PAS-like_dom_sf"/>
</dbReference>
<protein>
    <recommendedName>
        <fullName evidence="14">Methyltransferase</fullName>
        <ecNumber evidence="14">2.1.1.-</ecNumber>
    </recommendedName>
</protein>
<evidence type="ECO:0000256" key="12">
    <source>
        <dbReference type="ARBA" id="ARBA00023180"/>
    </source>
</evidence>
<evidence type="ECO:0000256" key="9">
    <source>
        <dbReference type="ARBA" id="ARBA00022991"/>
    </source>
</evidence>
<evidence type="ECO:0000256" key="5">
    <source>
        <dbReference type="ARBA" id="ARBA00022679"/>
    </source>
</evidence>
<dbReference type="GO" id="GO:0016020">
    <property type="term" value="C:membrane"/>
    <property type="evidence" value="ECO:0007669"/>
    <property type="project" value="UniProtKB-SubCell"/>
</dbReference>
<keyword evidence="2" id="KW-0600">Photoreceptor protein</keyword>
<evidence type="ECO:0000256" key="1">
    <source>
        <dbReference type="ARBA" id="ARBA00008361"/>
    </source>
</evidence>
<dbReference type="GO" id="GO:0009881">
    <property type="term" value="F:photoreceptor activity"/>
    <property type="evidence" value="ECO:0007669"/>
    <property type="project" value="UniProtKB-KW"/>
</dbReference>
<dbReference type="InterPro" id="IPR000014">
    <property type="entry name" value="PAS"/>
</dbReference>
<dbReference type="PANTHER" id="PTHR10108">
    <property type="entry name" value="SAM-DEPENDENT METHYLTRANSFERASE"/>
    <property type="match status" value="1"/>
</dbReference>
<dbReference type="GO" id="GO:0005802">
    <property type="term" value="C:trans-Golgi network"/>
    <property type="evidence" value="ECO:0007669"/>
    <property type="project" value="TreeGrafter"/>
</dbReference>
<dbReference type="SUPFAM" id="SSF53335">
    <property type="entry name" value="S-adenosyl-L-methionine-dependent methyltransferases"/>
    <property type="match status" value="2"/>
</dbReference>
<dbReference type="InterPro" id="IPR029063">
    <property type="entry name" value="SAM-dependent_MTases_sf"/>
</dbReference>
<dbReference type="EC" id="2.1.1.-" evidence="14"/>
<organism evidence="15">
    <name type="scientific">Bixa orellana</name>
    <name type="common">Lipstick tree</name>
    <dbReference type="NCBI Taxonomy" id="66672"/>
    <lineage>
        <taxon>Eukaryota</taxon>
        <taxon>Viridiplantae</taxon>
        <taxon>Streptophyta</taxon>
        <taxon>Embryophyta</taxon>
        <taxon>Tracheophyta</taxon>
        <taxon>Spermatophyta</taxon>
        <taxon>Magnoliopsida</taxon>
        <taxon>eudicotyledons</taxon>
        <taxon>Gunneridae</taxon>
        <taxon>Pentapetalae</taxon>
        <taxon>rosids</taxon>
        <taxon>malvids</taxon>
        <taxon>Malvales</taxon>
        <taxon>Bixaceae</taxon>
        <taxon>Bixa</taxon>
    </lineage>
</organism>
<evidence type="ECO:0000256" key="6">
    <source>
        <dbReference type="ARBA" id="ARBA00022692"/>
    </source>
</evidence>
<evidence type="ECO:0000256" key="11">
    <source>
        <dbReference type="ARBA" id="ARBA00023170"/>
    </source>
</evidence>
<dbReference type="EMBL" id="MW885511">
    <property type="protein sequence ID" value="QTZ19637.1"/>
    <property type="molecule type" value="mRNA"/>
</dbReference>
<dbReference type="Gene3D" id="3.40.50.150">
    <property type="entry name" value="Vaccinia Virus protein VP39"/>
    <property type="match status" value="1"/>
</dbReference>
<proteinExistence type="evidence at transcript level"/>
<keyword evidence="4" id="KW-0716">Sensory transduction</keyword>
<dbReference type="AlphaFoldDB" id="A0A9Y0ZHA8"/>
<evidence type="ECO:0000256" key="8">
    <source>
        <dbReference type="ARBA" id="ARBA00022989"/>
    </source>
</evidence>
<evidence type="ECO:0000256" key="2">
    <source>
        <dbReference type="ARBA" id="ARBA00022543"/>
    </source>
</evidence>
<accession>A0A9Y0ZHA8</accession>
<dbReference type="SUPFAM" id="SSF55785">
    <property type="entry name" value="PYP-like sensor domain (PAS domain)"/>
    <property type="match status" value="1"/>
</dbReference>
<keyword evidence="9" id="KW-0157">Chromophore</keyword>
<dbReference type="Pfam" id="PF03141">
    <property type="entry name" value="Methyltransf_29"/>
    <property type="match status" value="1"/>
</dbReference>
<comment type="similarity">
    <text evidence="1 14">Belongs to the methyltransferase superfamily.</text>
</comment>
<keyword evidence="12 14" id="KW-0325">Glycoprotein</keyword>
<dbReference type="GO" id="GO:0005768">
    <property type="term" value="C:endosome"/>
    <property type="evidence" value="ECO:0007669"/>
    <property type="project" value="TreeGrafter"/>
</dbReference>
<dbReference type="FunFam" id="3.40.50.150:FF:000170">
    <property type="entry name" value="Probable methyltransferase PMT6"/>
    <property type="match status" value="1"/>
</dbReference>
<name>A0A9Y0ZHA8_BIXOR</name>
<evidence type="ECO:0000256" key="7">
    <source>
        <dbReference type="ARBA" id="ARBA00022968"/>
    </source>
</evidence>
<keyword evidence="10" id="KW-0472">Membrane</keyword>
<evidence type="ECO:0000256" key="14">
    <source>
        <dbReference type="RuleBase" id="RU366043"/>
    </source>
</evidence>
<evidence type="ECO:0000256" key="4">
    <source>
        <dbReference type="ARBA" id="ARBA00022606"/>
    </source>
</evidence>